<dbReference type="OrthoDB" id="4330564at2"/>
<dbReference type="Proteomes" id="UP000239322">
    <property type="component" value="Unassembled WGS sequence"/>
</dbReference>
<evidence type="ECO:0008006" key="5">
    <source>
        <dbReference type="Google" id="ProtNLM"/>
    </source>
</evidence>
<evidence type="ECO:0000256" key="2">
    <source>
        <dbReference type="SAM" id="SignalP"/>
    </source>
</evidence>
<sequence>MGGPGLIRILRPTARLSAVAALLAALFVCLNPHGAATARAEEGEQRRVTLAVPATEYSCPHDRGDCGLFPYLTPAVLTAPPLDPPQQPDALAGPAPTPAGAAPVSYQARPRAPDLHVLQVSRT</sequence>
<name>A0A2S9PPG5_9ACTN</name>
<reference evidence="3 4" key="1">
    <citation type="submission" date="2018-03" db="EMBL/GenBank/DDBJ databases">
        <title>Novel Streptomyces sp. from soil.</title>
        <authorList>
            <person name="Tan G.Y.A."/>
            <person name="Lee Z.Y."/>
        </authorList>
    </citation>
    <scope>NUCLEOTIDE SEQUENCE [LARGE SCALE GENOMIC DNA]</scope>
    <source>
        <strain evidence="3 4">ST5x</strain>
    </source>
</reference>
<comment type="caution">
    <text evidence="3">The sequence shown here is derived from an EMBL/GenBank/DDBJ whole genome shotgun (WGS) entry which is preliminary data.</text>
</comment>
<dbReference type="AlphaFoldDB" id="A0A2S9PPG5"/>
<gene>
    <name evidence="3" type="ORF">C6N75_26415</name>
</gene>
<dbReference type="EMBL" id="PVLV01000528">
    <property type="protein sequence ID" value="PRH76294.1"/>
    <property type="molecule type" value="Genomic_DNA"/>
</dbReference>
<dbReference type="RefSeq" id="WP_105871397.1">
    <property type="nucleotide sequence ID" value="NZ_PVLV01000528.1"/>
</dbReference>
<proteinExistence type="predicted"/>
<evidence type="ECO:0000313" key="4">
    <source>
        <dbReference type="Proteomes" id="UP000239322"/>
    </source>
</evidence>
<evidence type="ECO:0000313" key="3">
    <source>
        <dbReference type="EMBL" id="PRH76294.1"/>
    </source>
</evidence>
<feature type="compositionally biased region" description="Low complexity" evidence="1">
    <location>
        <begin position="88"/>
        <end position="103"/>
    </location>
</feature>
<keyword evidence="2" id="KW-0732">Signal</keyword>
<evidence type="ECO:0000256" key="1">
    <source>
        <dbReference type="SAM" id="MobiDB-lite"/>
    </source>
</evidence>
<protein>
    <recommendedName>
        <fullName evidence="5">Secreted protein</fullName>
    </recommendedName>
</protein>
<keyword evidence="4" id="KW-1185">Reference proteome</keyword>
<feature type="chain" id="PRO_5039554557" description="Secreted protein" evidence="2">
    <location>
        <begin position="36"/>
        <end position="123"/>
    </location>
</feature>
<feature type="signal peptide" evidence="2">
    <location>
        <begin position="1"/>
        <end position="35"/>
    </location>
</feature>
<organism evidence="3 4">
    <name type="scientific">Streptomyces solincola</name>
    <dbReference type="NCBI Taxonomy" id="2100817"/>
    <lineage>
        <taxon>Bacteria</taxon>
        <taxon>Bacillati</taxon>
        <taxon>Actinomycetota</taxon>
        <taxon>Actinomycetes</taxon>
        <taxon>Kitasatosporales</taxon>
        <taxon>Streptomycetaceae</taxon>
        <taxon>Streptomyces</taxon>
    </lineage>
</organism>
<accession>A0A2S9PPG5</accession>
<feature type="region of interest" description="Disordered" evidence="1">
    <location>
        <begin position="79"/>
        <end position="123"/>
    </location>
</feature>